<dbReference type="SUPFAM" id="SSF53383">
    <property type="entry name" value="PLP-dependent transferases"/>
    <property type="match status" value="1"/>
</dbReference>
<keyword evidence="4" id="KW-1185">Reference proteome</keyword>
<dbReference type="InterPro" id="IPR015421">
    <property type="entry name" value="PyrdxlP-dep_Trfase_major"/>
</dbReference>
<dbReference type="GeneID" id="36405327"/>
<sequence length="432" mass="48599">MVWESNIASQFLQFESNLVVNSRNRSLFALDLHTWTYLNHGAFGAPTHVAIEAAKYWRAQADAQPLNFHDRKLFPLIVRAIKSLAKFVGVSQPEELVLLPNATAGLHSVLASVLAENYGEKEKTVVLFNTRYGAVRKILQALEASNENLHVHEEPLSLKEAYDDQKVLTRLEQALNAVEGSGRHVTLVVLDHITSNTAVKMPIEEIVQCCHVRGSGIPVLIDGAHGLLNVALDLEQIGADYYVGNCHKWFCAPRGAAFLHVLRNNGPRILPRVISHGFGDGMQSEFMWTGLQDYSAWLALPQCLAFWQRQGVGETRMYMHSLVQEAAELLYTRWNMPNHLEQEQAVPLHKRHAMRLIELPTSRSLCGGVVVDRKNPQATSTEAKRIQDSLHYHHRIEVPVKCIEKRLYVRVSAHVYNCLVDFEKLATALMTG</sequence>
<dbReference type="STRING" id="4781.A0A0P1AGL1"/>
<dbReference type="RefSeq" id="XP_024576419.1">
    <property type="nucleotide sequence ID" value="XM_024725665.1"/>
</dbReference>
<dbReference type="InterPro" id="IPR015424">
    <property type="entry name" value="PyrdxlP-dep_Trfase"/>
</dbReference>
<dbReference type="Pfam" id="PF00266">
    <property type="entry name" value="Aminotran_5"/>
    <property type="match status" value="1"/>
</dbReference>
<evidence type="ECO:0000313" key="3">
    <source>
        <dbReference type="EMBL" id="CEG40050.1"/>
    </source>
</evidence>
<reference evidence="4" key="1">
    <citation type="submission" date="2014-09" db="EMBL/GenBank/DDBJ databases">
        <authorList>
            <person name="Sharma Rahul"/>
            <person name="Thines Marco"/>
        </authorList>
    </citation>
    <scope>NUCLEOTIDE SEQUENCE [LARGE SCALE GENOMIC DNA]</scope>
</reference>
<dbReference type="InterPro" id="IPR015422">
    <property type="entry name" value="PyrdxlP-dep_Trfase_small"/>
</dbReference>
<dbReference type="InterPro" id="IPR000192">
    <property type="entry name" value="Aminotrans_V_dom"/>
</dbReference>
<dbReference type="Gene3D" id="3.90.1150.10">
    <property type="entry name" value="Aspartate Aminotransferase, domain 1"/>
    <property type="match status" value="1"/>
</dbReference>
<evidence type="ECO:0000313" key="4">
    <source>
        <dbReference type="Proteomes" id="UP000054928"/>
    </source>
</evidence>
<name>A0A0P1AGL1_PLAHL</name>
<dbReference type="Proteomes" id="UP000054928">
    <property type="component" value="Unassembled WGS sequence"/>
</dbReference>
<evidence type="ECO:0000256" key="1">
    <source>
        <dbReference type="ARBA" id="ARBA00022898"/>
    </source>
</evidence>
<dbReference type="AlphaFoldDB" id="A0A0P1AGL1"/>
<evidence type="ECO:0000259" key="2">
    <source>
        <dbReference type="Pfam" id="PF00266"/>
    </source>
</evidence>
<keyword evidence="1" id="KW-0663">Pyridoxal phosphate</keyword>
<dbReference type="OrthoDB" id="5978656at2759"/>
<protein>
    <submittedName>
        <fullName evidence="3">Class v superfamily protein</fullName>
    </submittedName>
</protein>
<proteinExistence type="predicted"/>
<dbReference type="Gene3D" id="3.40.640.10">
    <property type="entry name" value="Type I PLP-dependent aspartate aminotransferase-like (Major domain)"/>
    <property type="match status" value="1"/>
</dbReference>
<organism evidence="3 4">
    <name type="scientific">Plasmopara halstedii</name>
    <name type="common">Downy mildew of sunflower</name>
    <dbReference type="NCBI Taxonomy" id="4781"/>
    <lineage>
        <taxon>Eukaryota</taxon>
        <taxon>Sar</taxon>
        <taxon>Stramenopiles</taxon>
        <taxon>Oomycota</taxon>
        <taxon>Peronosporomycetes</taxon>
        <taxon>Peronosporales</taxon>
        <taxon>Peronosporaceae</taxon>
        <taxon>Plasmopara</taxon>
    </lineage>
</organism>
<accession>A0A0P1AGL1</accession>
<feature type="domain" description="Aminotransferase class V" evidence="2">
    <location>
        <begin position="81"/>
        <end position="266"/>
    </location>
</feature>
<dbReference type="PANTHER" id="PTHR43092:SF2">
    <property type="entry name" value="HERCYNYLCYSTEINE SULFOXIDE LYASE"/>
    <property type="match status" value="1"/>
</dbReference>
<dbReference type="PANTHER" id="PTHR43092">
    <property type="entry name" value="L-CYSTEINE DESULFHYDRASE"/>
    <property type="match status" value="1"/>
</dbReference>
<dbReference type="OMA" id="DDHRANG"/>
<dbReference type="EMBL" id="CCYD01000468">
    <property type="protein sequence ID" value="CEG40050.1"/>
    <property type="molecule type" value="Genomic_DNA"/>
</dbReference>